<dbReference type="EMBL" id="MN448274">
    <property type="protein sequence ID" value="QFG73900.1"/>
    <property type="molecule type" value="Genomic_DNA"/>
</dbReference>
<protein>
    <submittedName>
        <fullName evidence="1">Uncharacterized protein</fullName>
    </submittedName>
</protein>
<sequence length="324" mass="39606">MYILGILPGGIGNKLYSITYYIHIYLNIKKYQTIEKLYLISMISHHEKDNKEEKIYNMFPLLKKQTWLEWIDWDKYRVLKKGIRQKITNIKIRNYSGIKLPLLYRGYYFSKDYFFKSYKFFHKLYIFNPEYKKLDIKYNYNGIALHLRLGDKIDLIYDREILNKKNIYPFTIFTPKFYSDHLKRFNLNMILYIFTDSPNIFKKFYSRGIKHKYHIVDLNFCESFYLMTRFKNIILSHSTMSTFASYFNNNRNRKIFAHEYTRIPTPNNITKVMYTKASLLTEISKNFTSKKYFIHENKHLLIKLYKYNKKLKYNRTSKQNKGDK</sequence>
<reference evidence="1" key="1">
    <citation type="journal article" date="2019" name="Philos. Trans. R. Soc. Lond., B, Biol. Sci.">
        <title>Targeted metagenomic recovery of four divergent viruses reveals shared and distinctive characteristics of giant viruses of marine eukaryotes.</title>
        <authorList>
            <person name="Needham D.M."/>
            <person name="Poirier C."/>
            <person name="Hehenberger E."/>
            <person name="Jimenez V."/>
            <person name="Swalwell J.E."/>
            <person name="Santoro A.E."/>
            <person name="Worden A.Z."/>
        </authorList>
    </citation>
    <scope>NUCLEOTIDE SEQUENCE</scope>
    <source>
        <strain evidence="1">OPacV-662</strain>
    </source>
</reference>
<name>A0A5J6VJ00_9VIRU</name>
<evidence type="ECO:0000313" key="1">
    <source>
        <dbReference type="EMBL" id="QFG73900.1"/>
    </source>
</evidence>
<accession>A0A5J6VJ00</accession>
<organism evidence="1">
    <name type="scientific">Megaviridae environmental sample</name>
    <dbReference type="NCBI Taxonomy" id="1737588"/>
    <lineage>
        <taxon>Viruses</taxon>
        <taxon>Varidnaviria</taxon>
        <taxon>Bamfordvirae</taxon>
        <taxon>Nucleocytoviricota</taxon>
        <taxon>Megaviricetes</taxon>
        <taxon>Imitervirales</taxon>
        <taxon>Mimiviridae</taxon>
        <taxon>environmental samples</taxon>
    </lineage>
</organism>
<proteinExistence type="predicted"/>